<proteinExistence type="inferred from homology"/>
<evidence type="ECO:0000313" key="15">
    <source>
        <dbReference type="EMBL" id="CAD7687965.1"/>
    </source>
</evidence>
<gene>
    <name evidence="15" type="ORF">NYPRO_LOCUS20759</name>
</gene>
<keyword evidence="11" id="KW-0472">Membrane</keyword>
<keyword evidence="8" id="KW-0999">Mitochondrion inner membrane</keyword>
<evidence type="ECO:0000256" key="4">
    <source>
        <dbReference type="ARBA" id="ARBA00011533"/>
    </source>
</evidence>
<evidence type="ECO:0000256" key="11">
    <source>
        <dbReference type="ARBA" id="ARBA00023136"/>
    </source>
</evidence>
<dbReference type="EMBL" id="CAJHUB010000764">
    <property type="protein sequence ID" value="CAD7687965.1"/>
    <property type="molecule type" value="Genomic_DNA"/>
</dbReference>
<sequence length="113" mass="12765">MAGLREWGACFSLSLCPSPPTANGYPKILDILERIPKNAAYRTYAEQITNEKLSMAKVEPDVKKLEDQLQGGQLEEVVFQAGNELSLAGKMIHWELWEPLLEELPANQWKQPI</sequence>
<keyword evidence="7" id="KW-0679">Respiratory chain</keyword>
<keyword evidence="10" id="KW-0496">Mitochondrion</keyword>
<name>A0A811ZGX7_NYCPR</name>
<protein>
    <recommendedName>
        <fullName evidence="5">NADH dehydrogenase [ubiquinone] 1 alpha subcomplex subunit 5</fullName>
    </recommendedName>
    <alternativeName>
        <fullName evidence="12">Complex I subunit B13</fullName>
    </alternativeName>
    <alternativeName>
        <fullName evidence="14">Complex I-13kD-B</fullName>
    </alternativeName>
    <alternativeName>
        <fullName evidence="13">NADH-ubiquinone oxidoreductase 13 kDa-B subunit</fullName>
    </alternativeName>
</protein>
<dbReference type="Proteomes" id="UP000645828">
    <property type="component" value="Unassembled WGS sequence"/>
</dbReference>
<dbReference type="Pfam" id="PF04716">
    <property type="entry name" value="ETC_C1_NDUFA5"/>
    <property type="match status" value="1"/>
</dbReference>
<dbReference type="PANTHER" id="PTHR12653">
    <property type="entry name" value="NADH-UBIQUINONE OXIDOREDUCTASE 13 KD-B SUBUNIT"/>
    <property type="match status" value="1"/>
</dbReference>
<evidence type="ECO:0000256" key="13">
    <source>
        <dbReference type="ARBA" id="ARBA00032483"/>
    </source>
</evidence>
<dbReference type="PANTHER" id="PTHR12653:SF0">
    <property type="entry name" value="NADH DEHYDROGENASE [UBIQUINONE] 1 ALPHA SUBCOMPLEX SUBUNIT 5"/>
    <property type="match status" value="1"/>
</dbReference>
<evidence type="ECO:0000256" key="14">
    <source>
        <dbReference type="ARBA" id="ARBA00032775"/>
    </source>
</evidence>
<comment type="caution">
    <text evidence="15">The sequence shown here is derived from an EMBL/GenBank/DDBJ whole genome shotgun (WGS) entry which is preliminary data.</text>
</comment>
<accession>A0A811ZGX7</accession>
<evidence type="ECO:0000256" key="10">
    <source>
        <dbReference type="ARBA" id="ARBA00023128"/>
    </source>
</evidence>
<evidence type="ECO:0000256" key="2">
    <source>
        <dbReference type="ARBA" id="ARBA00004443"/>
    </source>
</evidence>
<comment type="subunit">
    <text evidence="4">Complex I is composed of 45 different subunits.</text>
</comment>
<comment type="subcellular location">
    <subcellularLocation>
        <location evidence="2">Mitochondrion inner membrane</location>
        <topology evidence="2">Peripheral membrane protein</topology>
        <orientation evidence="2">Matrix side</orientation>
    </subcellularLocation>
</comment>
<comment type="function">
    <text evidence="1">Accessory subunit of the mitochondrial membrane respiratory chain NADH dehydrogenase (Complex I), that is believed not to be involved in catalysis. Complex I functions in the transfer of electrons from NADH to the respiratory chain. The immediate electron acceptor for the enzyme is believed to be ubiquinone.</text>
</comment>
<evidence type="ECO:0000256" key="8">
    <source>
        <dbReference type="ARBA" id="ARBA00022792"/>
    </source>
</evidence>
<evidence type="ECO:0000256" key="6">
    <source>
        <dbReference type="ARBA" id="ARBA00022448"/>
    </source>
</evidence>
<dbReference type="GO" id="GO:0005743">
    <property type="term" value="C:mitochondrial inner membrane"/>
    <property type="evidence" value="ECO:0007669"/>
    <property type="project" value="UniProtKB-SubCell"/>
</dbReference>
<dbReference type="InterPro" id="IPR006806">
    <property type="entry name" value="NDUFA5"/>
</dbReference>
<evidence type="ECO:0000256" key="5">
    <source>
        <dbReference type="ARBA" id="ARBA00016385"/>
    </source>
</evidence>
<keyword evidence="9" id="KW-0249">Electron transport</keyword>
<reference evidence="15" key="1">
    <citation type="submission" date="2020-12" db="EMBL/GenBank/DDBJ databases">
        <authorList>
            <consortium name="Molecular Ecology Group"/>
        </authorList>
    </citation>
    <scope>NUCLEOTIDE SEQUENCE</scope>
    <source>
        <strain evidence="15">TBG_1078</strain>
    </source>
</reference>
<keyword evidence="16" id="KW-1185">Reference proteome</keyword>
<comment type="similarity">
    <text evidence="3">Belongs to the complex I NDUFA5 subunit family.</text>
</comment>
<dbReference type="AlphaFoldDB" id="A0A811ZGX7"/>
<evidence type="ECO:0000256" key="12">
    <source>
        <dbReference type="ARBA" id="ARBA00030376"/>
    </source>
</evidence>
<dbReference type="GO" id="GO:0022904">
    <property type="term" value="P:respiratory electron transport chain"/>
    <property type="evidence" value="ECO:0007669"/>
    <property type="project" value="InterPro"/>
</dbReference>
<evidence type="ECO:0000256" key="9">
    <source>
        <dbReference type="ARBA" id="ARBA00022982"/>
    </source>
</evidence>
<evidence type="ECO:0000256" key="7">
    <source>
        <dbReference type="ARBA" id="ARBA00022660"/>
    </source>
</evidence>
<organism evidence="15 16">
    <name type="scientific">Nyctereutes procyonoides</name>
    <name type="common">Raccoon dog</name>
    <name type="synonym">Canis procyonoides</name>
    <dbReference type="NCBI Taxonomy" id="34880"/>
    <lineage>
        <taxon>Eukaryota</taxon>
        <taxon>Metazoa</taxon>
        <taxon>Chordata</taxon>
        <taxon>Craniata</taxon>
        <taxon>Vertebrata</taxon>
        <taxon>Euteleostomi</taxon>
        <taxon>Mammalia</taxon>
        <taxon>Eutheria</taxon>
        <taxon>Laurasiatheria</taxon>
        <taxon>Carnivora</taxon>
        <taxon>Caniformia</taxon>
        <taxon>Canidae</taxon>
        <taxon>Nyctereutes</taxon>
    </lineage>
</organism>
<evidence type="ECO:0000313" key="16">
    <source>
        <dbReference type="Proteomes" id="UP000645828"/>
    </source>
</evidence>
<evidence type="ECO:0000256" key="1">
    <source>
        <dbReference type="ARBA" id="ARBA00003195"/>
    </source>
</evidence>
<keyword evidence="6" id="KW-0813">Transport</keyword>
<evidence type="ECO:0000256" key="3">
    <source>
        <dbReference type="ARBA" id="ARBA00010261"/>
    </source>
</evidence>